<comment type="subcellular location">
    <subcellularLocation>
        <location evidence="1">Cell membrane</location>
        <topology evidence="1">Multi-pass membrane protein</topology>
    </subcellularLocation>
</comment>
<evidence type="ECO:0000256" key="5">
    <source>
        <dbReference type="ARBA" id="ARBA00022989"/>
    </source>
</evidence>
<dbReference type="InterPro" id="IPR003688">
    <property type="entry name" value="TraG/VirD4"/>
</dbReference>
<keyword evidence="4 7" id="KW-0812">Transmembrane</keyword>
<dbReference type="CDD" id="cd01127">
    <property type="entry name" value="TrwB_TraG_TraD_VirD4"/>
    <property type="match status" value="1"/>
</dbReference>
<dbReference type="InterPro" id="IPR051539">
    <property type="entry name" value="T4SS-coupling_protein"/>
</dbReference>
<comment type="similarity">
    <text evidence="2">Belongs to the VirD4/TraG family.</text>
</comment>
<evidence type="ECO:0000256" key="7">
    <source>
        <dbReference type="SAM" id="Phobius"/>
    </source>
</evidence>
<reference evidence="8 9" key="1">
    <citation type="submission" date="2020-12" db="EMBL/GenBank/DDBJ databases">
        <title>FDA dAtabase for Regulatory Grade micrObial Sequences (FDA-ARGOS): Supporting development and validation of Infectious Disease Dx tests.</title>
        <authorList>
            <person name="Sproer C."/>
            <person name="Gronow S."/>
            <person name="Severitt S."/>
            <person name="Schroder I."/>
            <person name="Tallon L."/>
            <person name="Sadzewicz L."/>
            <person name="Zhao X."/>
            <person name="Boylan J."/>
            <person name="Ott S."/>
            <person name="Bowen H."/>
            <person name="Vavikolanu K."/>
            <person name="Mehta A."/>
            <person name="Aluvathingal J."/>
            <person name="Nadendla S."/>
            <person name="Lowell S."/>
            <person name="Myers T."/>
            <person name="Yan Y."/>
            <person name="Sichtig H."/>
        </authorList>
    </citation>
    <scope>NUCLEOTIDE SEQUENCE [LARGE SCALE GENOMIC DNA]</scope>
    <source>
        <strain evidence="8 9">FDAARGOS_988</strain>
    </source>
</reference>
<dbReference type="Pfam" id="PF02534">
    <property type="entry name" value="T4SS-DNA_transf"/>
    <property type="match status" value="1"/>
</dbReference>
<dbReference type="EMBL" id="CP066014">
    <property type="protein sequence ID" value="QQB62766.1"/>
    <property type="molecule type" value="Genomic_DNA"/>
</dbReference>
<dbReference type="PANTHER" id="PTHR37937">
    <property type="entry name" value="CONJUGATIVE TRANSFER: DNA TRANSPORT"/>
    <property type="match status" value="1"/>
</dbReference>
<dbReference type="InterPro" id="IPR027417">
    <property type="entry name" value="P-loop_NTPase"/>
</dbReference>
<keyword evidence="3" id="KW-1003">Cell membrane</keyword>
<keyword evidence="6 7" id="KW-0472">Membrane</keyword>
<evidence type="ECO:0000313" key="9">
    <source>
        <dbReference type="Proteomes" id="UP000595276"/>
    </source>
</evidence>
<sequence length="595" mass="68733">MLNEIIKDIKNVFKIRDKKKFVLENFPYLLFFYIGNIFTSHVNSYIGGDIIDRILVAFSQIDTLNYIPSLKIKNLIPGLILSVVIKIILIQKKKKAKKFREGREYGSARWGNEKDIEPYIDRKFENNVLLTQTERLTMNNRPKNPKYARNKNVLVIGGSGSGKTRFFVKPNLMQMHSSYVVTDPKGTLVLECGKMLERNGYEIKILNTINFKKSMRYNPFAYLKSEKDILKLVQTIIANTKGEGEKSTEDFWVKAEKLYYTALIGYIWYEAPKEEQNFTTLLAMIDASEVREEDENFKNAVDYMFEALEKEKPNHFAVKQYKKYKLAAGKTAKSILISCGARLAPFDIEELRDLMKEDELELDTLGEKKTALFVIISDTDDTFNFVVSIMYSQLFNLLCDKADDEYGGRLPVHVRCLLDEFANIGLIPKFEKLIATIRSREISACIILQAQSQLKSIYKDNADTIVGNCDSTLFLGGKEKTTLKELSESLGKETIDLYNTSETRSNQRSFGLNYQKTGKELMSQDEITVMDGGKCIYQLRGVRPFLSDKFDITKHKNYKFLEDYDKRNIFDIEKYLQRKDEVKLKESMVVEILDE</sequence>
<dbReference type="SUPFAM" id="SSF52540">
    <property type="entry name" value="P-loop containing nucleoside triphosphate hydrolases"/>
    <property type="match status" value="1"/>
</dbReference>
<name>A0A7T4F2U1_9FIRM</name>
<dbReference type="Gene3D" id="3.40.50.300">
    <property type="entry name" value="P-loop containing nucleotide triphosphate hydrolases"/>
    <property type="match status" value="1"/>
</dbReference>
<evidence type="ECO:0000313" key="8">
    <source>
        <dbReference type="EMBL" id="QQB62766.1"/>
    </source>
</evidence>
<dbReference type="KEGG" id="avg:I6H45_03035"/>
<proteinExistence type="inferred from homology"/>
<keyword evidence="5 7" id="KW-1133">Transmembrane helix</keyword>
<organism evidence="8 9">
    <name type="scientific">Anaerococcus vaginalis</name>
    <dbReference type="NCBI Taxonomy" id="33037"/>
    <lineage>
        <taxon>Bacteria</taxon>
        <taxon>Bacillati</taxon>
        <taxon>Bacillota</taxon>
        <taxon>Tissierellia</taxon>
        <taxon>Tissierellales</taxon>
        <taxon>Peptoniphilaceae</taxon>
        <taxon>Anaerococcus</taxon>
    </lineage>
</organism>
<accession>A0A7T4F2U1</accession>
<dbReference type="GO" id="GO:0005886">
    <property type="term" value="C:plasma membrane"/>
    <property type="evidence" value="ECO:0007669"/>
    <property type="project" value="UniProtKB-SubCell"/>
</dbReference>
<dbReference type="NCBIfam" id="NF045973">
    <property type="entry name" value="conju_CD1115"/>
    <property type="match status" value="1"/>
</dbReference>
<feature type="transmembrane region" description="Helical" evidence="7">
    <location>
        <begin position="21"/>
        <end position="39"/>
    </location>
</feature>
<dbReference type="AlphaFoldDB" id="A0A7T4F2U1"/>
<evidence type="ECO:0000256" key="3">
    <source>
        <dbReference type="ARBA" id="ARBA00022475"/>
    </source>
</evidence>
<evidence type="ECO:0000256" key="2">
    <source>
        <dbReference type="ARBA" id="ARBA00008806"/>
    </source>
</evidence>
<protein>
    <submittedName>
        <fullName evidence="8">Type IV secretory system conjugative DNA transfer family protein</fullName>
    </submittedName>
</protein>
<evidence type="ECO:0000256" key="6">
    <source>
        <dbReference type="ARBA" id="ARBA00023136"/>
    </source>
</evidence>
<dbReference type="Proteomes" id="UP000595276">
    <property type="component" value="Chromosome"/>
</dbReference>
<evidence type="ECO:0000256" key="1">
    <source>
        <dbReference type="ARBA" id="ARBA00004651"/>
    </source>
</evidence>
<gene>
    <name evidence="8" type="ORF">I6H45_03035</name>
</gene>
<dbReference type="PANTHER" id="PTHR37937:SF1">
    <property type="entry name" value="CONJUGATIVE TRANSFER: DNA TRANSPORT"/>
    <property type="match status" value="1"/>
</dbReference>
<evidence type="ECO:0000256" key="4">
    <source>
        <dbReference type="ARBA" id="ARBA00022692"/>
    </source>
</evidence>